<organism evidence="3 4">
    <name type="scientific">Schaalia georgiae F0490</name>
    <dbReference type="NCBI Taxonomy" id="1125717"/>
    <lineage>
        <taxon>Bacteria</taxon>
        <taxon>Bacillati</taxon>
        <taxon>Actinomycetota</taxon>
        <taxon>Actinomycetes</taxon>
        <taxon>Actinomycetales</taxon>
        <taxon>Actinomycetaceae</taxon>
        <taxon>Schaalia</taxon>
    </lineage>
</organism>
<dbReference type="PANTHER" id="PTHR30408:SF12">
    <property type="entry name" value="TYPE I RESTRICTION ENZYME MJAVIII SPECIFICITY SUBUNIT"/>
    <property type="match status" value="1"/>
</dbReference>
<dbReference type="GO" id="GO:0009307">
    <property type="term" value="P:DNA restriction-modification system"/>
    <property type="evidence" value="ECO:0007669"/>
    <property type="project" value="UniProtKB-KW"/>
</dbReference>
<evidence type="ECO:0000256" key="1">
    <source>
        <dbReference type="ARBA" id="ARBA00022747"/>
    </source>
</evidence>
<evidence type="ECO:0000313" key="4">
    <source>
        <dbReference type="Proteomes" id="UP000004578"/>
    </source>
</evidence>
<proteinExistence type="predicted"/>
<gene>
    <name evidence="3" type="ORF">HMPREF1317_1126</name>
</gene>
<dbReference type="Proteomes" id="UP000004578">
    <property type="component" value="Unassembled WGS sequence"/>
</dbReference>
<dbReference type="Gene3D" id="3.90.220.20">
    <property type="entry name" value="DNA methylase specificity domains"/>
    <property type="match status" value="2"/>
</dbReference>
<dbReference type="InterPro" id="IPR052021">
    <property type="entry name" value="Type-I_RS_S_subunit"/>
</dbReference>
<protein>
    <recommendedName>
        <fullName evidence="5">Type I restriction modification DNA specificity domain protein</fullName>
    </recommendedName>
</protein>
<keyword evidence="1" id="KW-0680">Restriction system</keyword>
<accession>J1HZW9</accession>
<evidence type="ECO:0000256" key="2">
    <source>
        <dbReference type="ARBA" id="ARBA00023125"/>
    </source>
</evidence>
<dbReference type="SUPFAM" id="SSF116734">
    <property type="entry name" value="DNA methylase specificity domain"/>
    <property type="match status" value="2"/>
</dbReference>
<evidence type="ECO:0008006" key="5">
    <source>
        <dbReference type="Google" id="ProtNLM"/>
    </source>
</evidence>
<dbReference type="EMBL" id="AKFS01000031">
    <property type="protein sequence ID" value="EJF51538.1"/>
    <property type="molecule type" value="Genomic_DNA"/>
</dbReference>
<keyword evidence="2" id="KW-0238">DNA-binding</keyword>
<keyword evidence="4" id="KW-1185">Reference proteome</keyword>
<dbReference type="GO" id="GO:0003677">
    <property type="term" value="F:DNA binding"/>
    <property type="evidence" value="ECO:0007669"/>
    <property type="project" value="UniProtKB-KW"/>
</dbReference>
<sequence length="390" mass="42928">MRVGDYATQRTDKVKIDRRVEYITMGVRWYGRGAYLRPPSKPHAAALTPARAGDLVFCRIDTQKGPFAVVPDEFDGSLVTNEFPLYVVAPDVFDTRYLSLSFGRPSVLAAIGADREGNDGRARWKAAEFEDWQVPCPPLPEQRRIAALVDSVGQAIDALEAEADALLAVLRLRRAELITGVDADPVRADKAFDILLGRQRSPERATGPSMTHYLRSANVGYDELRMDDVLSMDFNEKERVRYQLLDGDVLVSEGSASPTAVGMPAVWHDELEGPVCFQNTLLRYRAINGVTTPAFVRQWCLWAFESGEFRETAGDAPGVRHIGAKKASAMLVRLPHLNQQTEITDVLNPMADAVAALRAEALHLLDLRSAVLEALLAGEVDLLGSTVEEA</sequence>
<comment type="caution">
    <text evidence="3">The sequence shown here is derived from an EMBL/GenBank/DDBJ whole genome shotgun (WGS) entry which is preliminary data.</text>
</comment>
<dbReference type="InterPro" id="IPR044946">
    <property type="entry name" value="Restrct_endonuc_typeI_TRD_sf"/>
</dbReference>
<dbReference type="PANTHER" id="PTHR30408">
    <property type="entry name" value="TYPE-1 RESTRICTION ENZYME ECOKI SPECIFICITY PROTEIN"/>
    <property type="match status" value="1"/>
</dbReference>
<evidence type="ECO:0000313" key="3">
    <source>
        <dbReference type="EMBL" id="EJF51538.1"/>
    </source>
</evidence>
<reference evidence="3 4" key="1">
    <citation type="submission" date="2012-05" db="EMBL/GenBank/DDBJ databases">
        <authorList>
            <person name="Harkins D.M."/>
            <person name="Madupu R."/>
            <person name="Durkin A.S."/>
            <person name="Torralba M."/>
            <person name="Methe B."/>
            <person name="Sutton G.G."/>
            <person name="Nelson K.E."/>
        </authorList>
    </citation>
    <scope>NUCLEOTIDE SEQUENCE [LARGE SCALE GENOMIC DNA]</scope>
    <source>
        <strain evidence="3 4">F0490</strain>
    </source>
</reference>
<dbReference type="AlphaFoldDB" id="J1HZW9"/>
<name>J1HZW9_9ACTO</name>
<dbReference type="PATRIC" id="fig|1125717.3.peg.193"/>